<dbReference type="Gene3D" id="2.60.40.4300">
    <property type="match status" value="4"/>
</dbReference>
<dbReference type="PANTHER" id="PTHR36287:SF1">
    <property type="entry name" value="PROLINE-RICH PROTEIN 13"/>
    <property type="match status" value="1"/>
</dbReference>
<gene>
    <name evidence="7" type="ORF">D6867_04470</name>
</gene>
<organism evidence="7 8">
    <name type="scientific">Streptococcus pseudopneumoniae</name>
    <dbReference type="NCBI Taxonomy" id="257758"/>
    <lineage>
        <taxon>Bacteria</taxon>
        <taxon>Bacillati</taxon>
        <taxon>Bacillota</taxon>
        <taxon>Bacilli</taxon>
        <taxon>Lactobacillales</taxon>
        <taxon>Streptococcaceae</taxon>
        <taxon>Streptococcus</taxon>
    </lineage>
</organism>
<keyword evidence="3" id="KW-0732">Signal</keyword>
<feature type="region of interest" description="Disordered" evidence="5">
    <location>
        <begin position="28"/>
        <end position="54"/>
    </location>
</feature>
<dbReference type="NCBIfam" id="TIGR01167">
    <property type="entry name" value="LPXTG_anchor"/>
    <property type="match status" value="1"/>
</dbReference>
<feature type="compositionally biased region" description="Pro residues" evidence="5">
    <location>
        <begin position="391"/>
        <end position="427"/>
    </location>
</feature>
<sequence>MKYVDATDETTEVATPVTQTVTLTRTNKRNKVTGEETAGDWSTGTWGSQDSPTVTNYDAPDKATVAEATVTSTTTDTTEVVKYPQATEDVKESRTVTRTIKYVDKANETKEVADSVTQTVELTRTNKRNKVTGEETAGDWSTGTWGSQDSPTVTNYDAPDKATVAEATVTSTTTDTTEVVKYPQATEDIKESKTVTRTIKYVDATDETTEVGSPVTQTVTLTRTNKRNKVTGKVTEGDWSTGTWGSQDSPTVTNYDAPDKATVAEATVTSTTTDTTEVVKYPQATEDIKESETVTRTIKYVDATDETTEVASPVTQTVELTRTNKRNKVTKVVTEGEWTTGNWDEVVSPEIENYGKPDLPKVSNAEVTADSKGTTILVRYDRLSRPEKPIPEIPSPQEPGAPGEPTPDKPNPQPNPEHPSVPTPNPELPNQETPIPELTPEPGTPKTEIPVSPDPEVPTSETNKREELPNTGPEANATLASAGIMTLLAGLGLGFFKKKEDEK</sequence>
<dbReference type="PROSITE" id="PS50847">
    <property type="entry name" value="GRAM_POS_ANCHORING"/>
    <property type="match status" value="1"/>
</dbReference>
<comment type="caution">
    <text evidence="7">The sequence shown here is derived from an EMBL/GenBank/DDBJ whole genome shotgun (WGS) entry which is preliminary data.</text>
</comment>
<dbReference type="InterPro" id="IPR041495">
    <property type="entry name" value="Mub_B2"/>
</dbReference>
<feature type="compositionally biased region" description="Basic and acidic residues" evidence="5">
    <location>
        <begin position="379"/>
        <end position="390"/>
    </location>
</feature>
<reference evidence="7 8" key="1">
    <citation type="submission" date="2018-09" db="EMBL/GenBank/DDBJ databases">
        <authorList>
            <person name="Handem S."/>
        </authorList>
    </citation>
    <scope>NUCLEOTIDE SEQUENCE [LARGE SCALE GENOMIC DNA]</scope>
    <source>
        <strain evidence="7 8">Spain2270</strain>
    </source>
</reference>
<feature type="compositionally biased region" description="Polar residues" evidence="5">
    <location>
        <begin position="139"/>
        <end position="155"/>
    </location>
</feature>
<evidence type="ECO:0000256" key="4">
    <source>
        <dbReference type="ARBA" id="ARBA00023088"/>
    </source>
</evidence>
<keyword evidence="1" id="KW-0134">Cell wall</keyword>
<feature type="region of interest" description="Disordered" evidence="5">
    <location>
        <begin position="132"/>
        <end position="157"/>
    </location>
</feature>
<evidence type="ECO:0000313" key="7">
    <source>
        <dbReference type="EMBL" id="RJY12495.1"/>
    </source>
</evidence>
<evidence type="ECO:0000256" key="2">
    <source>
        <dbReference type="ARBA" id="ARBA00022525"/>
    </source>
</evidence>
<keyword evidence="4" id="KW-0572">Peptidoglycan-anchor</keyword>
<feature type="domain" description="Gram-positive cocci surface proteins LPxTG" evidence="6">
    <location>
        <begin position="468"/>
        <end position="503"/>
    </location>
</feature>
<accession>A0ABX9P9Y8</accession>
<feature type="region of interest" description="Disordered" evidence="5">
    <location>
        <begin position="377"/>
        <end position="477"/>
    </location>
</feature>
<proteinExistence type="predicted"/>
<evidence type="ECO:0000259" key="6">
    <source>
        <dbReference type="PROSITE" id="PS50847"/>
    </source>
</evidence>
<dbReference type="EMBL" id="RAHZ01000020">
    <property type="protein sequence ID" value="RJY12495.1"/>
    <property type="molecule type" value="Genomic_DNA"/>
</dbReference>
<dbReference type="Pfam" id="PF00746">
    <property type="entry name" value="Gram_pos_anchor"/>
    <property type="match status" value="1"/>
</dbReference>
<keyword evidence="8" id="KW-1185">Reference proteome</keyword>
<protein>
    <submittedName>
        <fullName evidence="7">LPXTG cell wall anchor domain-containing protein</fullName>
    </submittedName>
</protein>
<evidence type="ECO:0000256" key="5">
    <source>
        <dbReference type="SAM" id="MobiDB-lite"/>
    </source>
</evidence>
<evidence type="ECO:0000256" key="3">
    <source>
        <dbReference type="ARBA" id="ARBA00022729"/>
    </source>
</evidence>
<dbReference type="Proteomes" id="UP000285038">
    <property type="component" value="Unassembled WGS sequence"/>
</dbReference>
<name>A0ABX9P9Y8_9STRE</name>
<evidence type="ECO:0000313" key="8">
    <source>
        <dbReference type="Proteomes" id="UP000285038"/>
    </source>
</evidence>
<dbReference type="PANTHER" id="PTHR36287">
    <property type="match status" value="1"/>
</dbReference>
<dbReference type="InterPro" id="IPR019931">
    <property type="entry name" value="LPXTG_anchor"/>
</dbReference>
<keyword evidence="2" id="KW-0964">Secreted</keyword>
<dbReference type="Pfam" id="PF17966">
    <property type="entry name" value="Muc_B2"/>
    <property type="match status" value="4"/>
</dbReference>
<evidence type="ECO:0000256" key="1">
    <source>
        <dbReference type="ARBA" id="ARBA00022512"/>
    </source>
</evidence>
<feature type="compositionally biased region" description="Polar residues" evidence="5">
    <location>
        <begin position="40"/>
        <end position="54"/>
    </location>
</feature>